<gene>
    <name evidence="4" type="ORF">MAPG_03904</name>
</gene>
<proteinExistence type="predicted"/>
<dbReference type="CDD" id="cd19481">
    <property type="entry name" value="RecA-like_protease"/>
    <property type="match status" value="1"/>
</dbReference>
<reference evidence="4" key="1">
    <citation type="submission" date="2010-05" db="EMBL/GenBank/DDBJ databases">
        <title>The Genome Sequence of Magnaporthe poae strain ATCC 64411.</title>
        <authorList>
            <consortium name="The Broad Institute Genome Sequencing Platform"/>
            <consortium name="Broad Institute Genome Sequencing Center for Infectious Disease"/>
            <person name="Ma L.-J."/>
            <person name="Dead R."/>
            <person name="Young S."/>
            <person name="Zeng Q."/>
            <person name="Koehrsen M."/>
            <person name="Alvarado L."/>
            <person name="Berlin A."/>
            <person name="Chapman S.B."/>
            <person name="Chen Z."/>
            <person name="Freedman E."/>
            <person name="Gellesch M."/>
            <person name="Goldberg J."/>
            <person name="Griggs A."/>
            <person name="Gujja S."/>
            <person name="Heilman E.R."/>
            <person name="Heiman D."/>
            <person name="Hepburn T."/>
            <person name="Howarth C."/>
            <person name="Jen D."/>
            <person name="Larson L."/>
            <person name="Mehta T."/>
            <person name="Neiman D."/>
            <person name="Pearson M."/>
            <person name="Roberts A."/>
            <person name="Saif S."/>
            <person name="Shea T."/>
            <person name="Shenoy N."/>
            <person name="Sisk P."/>
            <person name="Stolte C."/>
            <person name="Sykes S."/>
            <person name="Walk T."/>
            <person name="White J."/>
            <person name="Yandava C."/>
            <person name="Haas B."/>
            <person name="Nusbaum C."/>
            <person name="Birren B."/>
        </authorList>
    </citation>
    <scope>NUCLEOTIDE SEQUENCE</scope>
    <source>
        <strain evidence="4">ATCC 64411</strain>
    </source>
</reference>
<evidence type="ECO:0000259" key="3">
    <source>
        <dbReference type="SMART" id="SM00382"/>
    </source>
</evidence>
<evidence type="ECO:0000256" key="1">
    <source>
        <dbReference type="SAM" id="Coils"/>
    </source>
</evidence>
<feature type="domain" description="AAA+ ATPase" evidence="3">
    <location>
        <begin position="612"/>
        <end position="739"/>
    </location>
</feature>
<dbReference type="OrthoDB" id="10042665at2759"/>
<evidence type="ECO:0000256" key="2">
    <source>
        <dbReference type="SAM" id="MobiDB-lite"/>
    </source>
</evidence>
<reference evidence="5" key="5">
    <citation type="submission" date="2015-06" db="UniProtKB">
        <authorList>
            <consortium name="EnsemblFungi"/>
        </authorList>
    </citation>
    <scope>IDENTIFICATION</scope>
    <source>
        <strain evidence="5">ATCC 64411</strain>
    </source>
</reference>
<dbReference type="eggNOG" id="KOG0733">
    <property type="taxonomic scope" value="Eukaryota"/>
</dbReference>
<protein>
    <recommendedName>
        <fullName evidence="3">AAA+ ATPase domain-containing protein</fullName>
    </recommendedName>
</protein>
<dbReference type="InterPro" id="IPR056599">
    <property type="entry name" value="AAA_lid_fung"/>
</dbReference>
<dbReference type="Pfam" id="PF00004">
    <property type="entry name" value="AAA"/>
    <property type="match status" value="1"/>
</dbReference>
<reference evidence="6" key="2">
    <citation type="submission" date="2010-05" db="EMBL/GenBank/DDBJ databases">
        <title>The genome sequence of Magnaporthe poae strain ATCC 64411.</title>
        <authorList>
            <person name="Ma L.-J."/>
            <person name="Dead R."/>
            <person name="Young S."/>
            <person name="Zeng Q."/>
            <person name="Koehrsen M."/>
            <person name="Alvarado L."/>
            <person name="Berlin A."/>
            <person name="Chapman S.B."/>
            <person name="Chen Z."/>
            <person name="Freedman E."/>
            <person name="Gellesch M."/>
            <person name="Goldberg J."/>
            <person name="Griggs A."/>
            <person name="Gujja S."/>
            <person name="Heilman E.R."/>
            <person name="Heiman D."/>
            <person name="Hepburn T."/>
            <person name="Howarth C."/>
            <person name="Jen D."/>
            <person name="Larson L."/>
            <person name="Mehta T."/>
            <person name="Neiman D."/>
            <person name="Pearson M."/>
            <person name="Roberts A."/>
            <person name="Saif S."/>
            <person name="Shea T."/>
            <person name="Shenoy N."/>
            <person name="Sisk P."/>
            <person name="Stolte C."/>
            <person name="Sykes S."/>
            <person name="Walk T."/>
            <person name="White J."/>
            <person name="Yandava C."/>
            <person name="Haas B."/>
            <person name="Nusbaum C."/>
            <person name="Birren B."/>
        </authorList>
    </citation>
    <scope>NUCLEOTIDE SEQUENCE [LARGE SCALE GENOMIC DNA]</scope>
    <source>
        <strain evidence="6">ATCC 64411 / 73-15</strain>
    </source>
</reference>
<dbReference type="InterPro" id="IPR003959">
    <property type="entry name" value="ATPase_AAA_core"/>
</dbReference>
<dbReference type="EMBL" id="ADBL01000921">
    <property type="status" value="NOT_ANNOTATED_CDS"/>
    <property type="molecule type" value="Genomic_DNA"/>
</dbReference>
<feature type="compositionally biased region" description="Low complexity" evidence="2">
    <location>
        <begin position="191"/>
        <end position="201"/>
    </location>
</feature>
<dbReference type="EMBL" id="GL876968">
    <property type="protein sequence ID" value="KLU84870.1"/>
    <property type="molecule type" value="Genomic_DNA"/>
</dbReference>
<evidence type="ECO:0000313" key="4">
    <source>
        <dbReference type="EMBL" id="KLU84870.1"/>
    </source>
</evidence>
<sequence length="945" mass="107986">MDSDKDWSAGGGAADAAKAARPIIYEHNGVTVDRDAYIHILEEQVKRLRADVKYLESKTTMSEDGVTDAPTPKITYVPPGQWRRVKKDAGLIANAGTLLVSGMNSANENDMRHSGRHDRLAINSSLLLGLLSDVVGEPLSDDRNVWVWPYKYLVVCEPQIRTKLRKLEQECTDQAAADEVCVRENGENKQAQEWQQQQQQQNSDKSATKSRPSEAMVRRRLCEELRLVVEFMDSQMSGIFSLRRQIEDLSLKKISFGYLWHLYKPGDMLINKAGKENQDKLQAFVVLHVTGGRAVRDRSRRFRPAADWDPESETEQKNLTLASSIGRMTPLILDCAYIDSDGDLVGPRPRRFVFPEYPGEVDIVSLDAYPLAFDNEKDRLLGHLSQRGKRFLSVVDGAHLHYRGTSLREFQGQKGNRFREYFEINPEDVDSEVMVDQAAAIDHYKQTGSFKFPLGGGVVARPTPADDSEVADYLPQSGYGEYRESDVFDDSVIDVDRRAQFVAETDMLRTVSVKHLRQLELHDEYYALMPPRVYGYAMLNRKWLPLKIDSLRNLDEVNGEPGFRKTRFEDLVLPRGHKKLLQALIKQHTSAGDETVPLSQEFSMDIVYRKGKGLVILLHGPPGVGKTSTAECVAAELGRPLLPITCGDLGGDSGEMEKSLEKFCRLAEKWRCVMLLDEADVFLGKREKGDILRNSYVAVFLRVLEYYPGVLVLTSNRVGELDEAFRSRIHVCLFYPKLDIYSSRRIWHKNLQRIRSSTVDMEIHEDEITEFYERQWHENQKSQRLRIWNGRDIRNAFQTALALAQYEFFEARRDPKIDMPRPVLRAEHFERVGSTSAFFDEYISNMHGIDGDDPYSVMAERESVRKDTMPNFAFSRQPSWKLKADTRANRSANQRRIDALLESSPSEDEDNDADSNLEEELERLKLEIQMKKLKKKAKDRKAPAS</sequence>
<evidence type="ECO:0000313" key="6">
    <source>
        <dbReference type="Proteomes" id="UP000011715"/>
    </source>
</evidence>
<reference evidence="5" key="4">
    <citation type="journal article" date="2015" name="G3 (Bethesda)">
        <title>Genome sequences of three phytopathogenic species of the Magnaporthaceae family of fungi.</title>
        <authorList>
            <person name="Okagaki L.H."/>
            <person name="Nunes C.C."/>
            <person name="Sailsbery J."/>
            <person name="Clay B."/>
            <person name="Brown D."/>
            <person name="John T."/>
            <person name="Oh Y."/>
            <person name="Young N."/>
            <person name="Fitzgerald M."/>
            <person name="Haas B.J."/>
            <person name="Zeng Q."/>
            <person name="Young S."/>
            <person name="Adiconis X."/>
            <person name="Fan L."/>
            <person name="Levin J.Z."/>
            <person name="Mitchell T.K."/>
            <person name="Okubara P.A."/>
            <person name="Farman M.L."/>
            <person name="Kohn L.M."/>
            <person name="Birren B."/>
            <person name="Ma L.-J."/>
            <person name="Dean R.A."/>
        </authorList>
    </citation>
    <scope>NUCLEOTIDE SEQUENCE</scope>
    <source>
        <strain evidence="5">ATCC 64411 / 73-15</strain>
    </source>
</reference>
<dbReference type="GO" id="GO:0016887">
    <property type="term" value="F:ATP hydrolysis activity"/>
    <property type="evidence" value="ECO:0007669"/>
    <property type="project" value="InterPro"/>
</dbReference>
<dbReference type="InterPro" id="IPR054289">
    <property type="entry name" value="DUF7025"/>
</dbReference>
<dbReference type="EnsemblFungi" id="MAPG_03904T0">
    <property type="protein sequence ID" value="MAPG_03904T0"/>
    <property type="gene ID" value="MAPG_03904"/>
</dbReference>
<dbReference type="InterPro" id="IPR027417">
    <property type="entry name" value="P-loop_NTPase"/>
</dbReference>
<keyword evidence="1" id="KW-0175">Coiled coil</keyword>
<dbReference type="VEuPathDB" id="FungiDB:MAPG_03904"/>
<dbReference type="SMART" id="SM00382">
    <property type="entry name" value="AAA"/>
    <property type="match status" value="1"/>
</dbReference>
<feature type="region of interest" description="Disordered" evidence="2">
    <location>
        <begin position="187"/>
        <end position="215"/>
    </location>
</feature>
<reference evidence="4" key="3">
    <citation type="submission" date="2011-03" db="EMBL/GenBank/DDBJ databases">
        <title>Annotation of Magnaporthe poae ATCC 64411.</title>
        <authorList>
            <person name="Ma L.-J."/>
            <person name="Dead R."/>
            <person name="Young S.K."/>
            <person name="Zeng Q."/>
            <person name="Gargeya S."/>
            <person name="Fitzgerald M."/>
            <person name="Haas B."/>
            <person name="Abouelleil A."/>
            <person name="Alvarado L."/>
            <person name="Arachchi H.M."/>
            <person name="Berlin A."/>
            <person name="Brown A."/>
            <person name="Chapman S.B."/>
            <person name="Chen Z."/>
            <person name="Dunbar C."/>
            <person name="Freedman E."/>
            <person name="Gearin G."/>
            <person name="Gellesch M."/>
            <person name="Goldberg J."/>
            <person name="Griggs A."/>
            <person name="Gujja S."/>
            <person name="Heiman D."/>
            <person name="Howarth C."/>
            <person name="Larson L."/>
            <person name="Lui A."/>
            <person name="MacDonald P.J.P."/>
            <person name="Mehta T."/>
            <person name="Montmayeur A."/>
            <person name="Murphy C."/>
            <person name="Neiman D."/>
            <person name="Pearson M."/>
            <person name="Priest M."/>
            <person name="Roberts A."/>
            <person name="Saif S."/>
            <person name="Shea T."/>
            <person name="Shenoy N."/>
            <person name="Sisk P."/>
            <person name="Stolte C."/>
            <person name="Sykes S."/>
            <person name="Yandava C."/>
            <person name="Wortman J."/>
            <person name="Nusbaum C."/>
            <person name="Birren B."/>
        </authorList>
    </citation>
    <scope>NUCLEOTIDE SEQUENCE</scope>
    <source>
        <strain evidence="4">ATCC 64411</strain>
    </source>
</reference>
<dbReference type="InterPro" id="IPR003593">
    <property type="entry name" value="AAA+_ATPase"/>
</dbReference>
<dbReference type="PANTHER" id="PTHR46411:SF3">
    <property type="entry name" value="AAA+ ATPASE DOMAIN-CONTAINING PROTEIN"/>
    <property type="match status" value="1"/>
</dbReference>
<dbReference type="STRING" id="644358.A0A0C4DVA2"/>
<accession>A0A0C4DVA2</accession>
<keyword evidence="6" id="KW-1185">Reference proteome</keyword>
<dbReference type="Gene3D" id="3.40.50.300">
    <property type="entry name" value="P-loop containing nucleotide triphosphate hydrolases"/>
    <property type="match status" value="1"/>
</dbReference>
<dbReference type="Pfam" id="PF22942">
    <property type="entry name" value="DUF7025"/>
    <property type="match status" value="1"/>
</dbReference>
<dbReference type="SUPFAM" id="SSF52540">
    <property type="entry name" value="P-loop containing nucleoside triphosphate hydrolases"/>
    <property type="match status" value="1"/>
</dbReference>
<dbReference type="OMA" id="FRSRIHM"/>
<organism evidence="5 6">
    <name type="scientific">Magnaporthiopsis poae (strain ATCC 64411 / 73-15)</name>
    <name type="common">Kentucky bluegrass fungus</name>
    <name type="synonym">Magnaporthe poae</name>
    <dbReference type="NCBI Taxonomy" id="644358"/>
    <lineage>
        <taxon>Eukaryota</taxon>
        <taxon>Fungi</taxon>
        <taxon>Dikarya</taxon>
        <taxon>Ascomycota</taxon>
        <taxon>Pezizomycotina</taxon>
        <taxon>Sordariomycetes</taxon>
        <taxon>Sordariomycetidae</taxon>
        <taxon>Magnaporthales</taxon>
        <taxon>Magnaporthaceae</taxon>
        <taxon>Magnaporthiopsis</taxon>
    </lineage>
</organism>
<dbReference type="PANTHER" id="PTHR46411">
    <property type="entry name" value="FAMILY ATPASE, PUTATIVE-RELATED"/>
    <property type="match status" value="1"/>
</dbReference>
<dbReference type="AlphaFoldDB" id="A0A0C4DVA2"/>
<name>A0A0C4DVA2_MAGP6</name>
<dbReference type="GO" id="GO:0005524">
    <property type="term" value="F:ATP binding"/>
    <property type="evidence" value="ECO:0007669"/>
    <property type="project" value="InterPro"/>
</dbReference>
<dbReference type="Pfam" id="PF23232">
    <property type="entry name" value="AAA_lid_13"/>
    <property type="match status" value="1"/>
</dbReference>
<dbReference type="Proteomes" id="UP000011715">
    <property type="component" value="Unassembled WGS sequence"/>
</dbReference>
<feature type="coiled-coil region" evidence="1">
    <location>
        <begin position="907"/>
        <end position="941"/>
    </location>
</feature>
<evidence type="ECO:0000313" key="5">
    <source>
        <dbReference type="EnsemblFungi" id="MAPG_03904T0"/>
    </source>
</evidence>